<proteinExistence type="predicted"/>
<feature type="region of interest" description="Disordered" evidence="5">
    <location>
        <begin position="456"/>
        <end position="485"/>
    </location>
</feature>
<feature type="region of interest" description="Disordered" evidence="5">
    <location>
        <begin position="606"/>
        <end position="657"/>
    </location>
</feature>
<dbReference type="Pfam" id="PF06687">
    <property type="entry name" value="SUR7"/>
    <property type="match status" value="1"/>
</dbReference>
<dbReference type="GO" id="GO:0032153">
    <property type="term" value="C:cell division site"/>
    <property type="evidence" value="ECO:0007669"/>
    <property type="project" value="TreeGrafter"/>
</dbReference>
<sequence>MLRPATPLSILFFTAFVLLLLSTLSTPIIRGIPLATFRGVNFGVFGYCDGSDCDGPMIGYDTDGLFANAPDSEFSLPSATRHSLSSILIVHPVAALLTLVCFALAVAAHFHSPSHSPRYLLALLILTFPTLLVSLLAFLVDILLFVPHMAWGGWIVLAATIIIVASGVVTCAMRRTLVSRKARKRRIAENAEMNGQNYYANRTDTTSEILPKAESPPPLSGDTISGGDKLPGFATFEMQKPQPQDDMTPLNQRNPSLKTNSSNGRDGPEISQQIPSRGPSGRGRKPLDQYGSPIPPLPNDSYMMQSEPRMGSPPNRGGTQMYGRGRGGYLLRGGYGPGGGYGPSRGGMRGPPPSGWNGNGRGTSSGPGPRLGLGPMGRGQRAPPGYNNDVYAQGVIPRREPSSYGPPGTSPLAPMQPPTPIGQAIELDARVGASAGNQNPNYGLRESDGDVQGMLALQQGGFPPAPTPSRRPTGPMSPTSNYSQDEQQYIPARGNWNQAMNIAPDQTLPTNNNNNNRGLSPIQDSPVELPTQLSTVGAPNNPAASDYYEDVDPKFADPVKNGNAAAAPLPSSLMPGGYSSDPNLLNASTPSLNTSDSVLRRNSSFEDIQDGSRSPAASEASHFTSVSQRGINPNWRPPPPGMSGPPVPGQYGPYGGRRPLRQEDVILEANAVNPDFAVPGAELGRGRGRGRGRGGRVGVMAPGMIPNMGLNNQGRYPGAI</sequence>
<evidence type="ECO:0000313" key="8">
    <source>
        <dbReference type="EMBL" id="KAF2271213.1"/>
    </source>
</evidence>
<gene>
    <name evidence="8" type="ORF">CC78DRAFT_14491</name>
</gene>
<feature type="transmembrane region" description="Helical" evidence="6">
    <location>
        <begin position="84"/>
        <end position="107"/>
    </location>
</feature>
<organism evidence="8 9">
    <name type="scientific">Lojkania enalia</name>
    <dbReference type="NCBI Taxonomy" id="147567"/>
    <lineage>
        <taxon>Eukaryota</taxon>
        <taxon>Fungi</taxon>
        <taxon>Dikarya</taxon>
        <taxon>Ascomycota</taxon>
        <taxon>Pezizomycotina</taxon>
        <taxon>Dothideomycetes</taxon>
        <taxon>Pleosporomycetidae</taxon>
        <taxon>Pleosporales</taxon>
        <taxon>Pleosporales incertae sedis</taxon>
        <taxon>Lojkania</taxon>
    </lineage>
</organism>
<evidence type="ECO:0000256" key="2">
    <source>
        <dbReference type="ARBA" id="ARBA00022692"/>
    </source>
</evidence>
<dbReference type="OrthoDB" id="2354757at2759"/>
<dbReference type="AlphaFoldDB" id="A0A9P4NDP3"/>
<feature type="transmembrane region" description="Helical" evidence="6">
    <location>
        <begin position="151"/>
        <end position="173"/>
    </location>
</feature>
<evidence type="ECO:0000313" key="9">
    <source>
        <dbReference type="Proteomes" id="UP000800093"/>
    </source>
</evidence>
<dbReference type="InterPro" id="IPR009571">
    <property type="entry name" value="SUR7/Rim9-like_fungi"/>
</dbReference>
<name>A0A9P4NDP3_9PLEO</name>
<dbReference type="InterPro" id="IPR051380">
    <property type="entry name" value="pH-response_reg_palI/RIM9"/>
</dbReference>
<reference evidence="9" key="1">
    <citation type="journal article" date="2020" name="Stud. Mycol.">
        <title>101 Dothideomycetes genomes: A test case for predicting lifestyles and emergence of pathogens.</title>
        <authorList>
            <person name="Haridas S."/>
            <person name="Albert R."/>
            <person name="Binder M."/>
            <person name="Bloem J."/>
            <person name="LaButti K."/>
            <person name="Salamov A."/>
            <person name="Andreopoulos B."/>
            <person name="Baker S."/>
            <person name="Barry K."/>
            <person name="Bills G."/>
            <person name="Bluhm B."/>
            <person name="Cannon C."/>
            <person name="Castanera R."/>
            <person name="Culley D."/>
            <person name="Daum C."/>
            <person name="Ezra D."/>
            <person name="Gonzalez J."/>
            <person name="Henrissat B."/>
            <person name="Kuo A."/>
            <person name="Liang C."/>
            <person name="Lipzen A."/>
            <person name="Lutzoni F."/>
            <person name="Magnuson J."/>
            <person name="Mondo S."/>
            <person name="Nolan M."/>
            <person name="Ohm R."/>
            <person name="Pangilinan J."/>
            <person name="Park H.-J."/>
            <person name="Ramirez L."/>
            <person name="Alfaro M."/>
            <person name="Sun H."/>
            <person name="Tritt A."/>
            <person name="Yoshinaga Y."/>
            <person name="Zwiers L.-H."/>
            <person name="Turgeon B."/>
            <person name="Goodwin S."/>
            <person name="Spatafora J."/>
            <person name="Crous P."/>
            <person name="Grigoriev I."/>
        </authorList>
    </citation>
    <scope>NUCLEOTIDE SEQUENCE [LARGE SCALE GENOMIC DNA]</scope>
    <source>
        <strain evidence="9">CBS 304.66</strain>
    </source>
</reference>
<feature type="region of interest" description="Disordered" evidence="5">
    <location>
        <begin position="502"/>
        <end position="555"/>
    </location>
</feature>
<feature type="compositionally biased region" description="Pro residues" evidence="5">
    <location>
        <begin position="635"/>
        <end position="648"/>
    </location>
</feature>
<feature type="compositionally biased region" description="Polar residues" evidence="5">
    <location>
        <begin position="476"/>
        <end position="485"/>
    </location>
</feature>
<evidence type="ECO:0000256" key="1">
    <source>
        <dbReference type="ARBA" id="ARBA00004141"/>
    </source>
</evidence>
<feature type="compositionally biased region" description="Polar residues" evidence="5">
    <location>
        <begin position="621"/>
        <end position="631"/>
    </location>
</feature>
<feature type="transmembrane region" description="Helical" evidence="6">
    <location>
        <begin position="119"/>
        <end position="145"/>
    </location>
</feature>
<keyword evidence="4 6" id="KW-0472">Membrane</keyword>
<evidence type="ECO:0000256" key="4">
    <source>
        <dbReference type="ARBA" id="ARBA00023136"/>
    </source>
</evidence>
<feature type="compositionally biased region" description="Gly residues" evidence="5">
    <location>
        <begin position="324"/>
        <end position="349"/>
    </location>
</feature>
<keyword evidence="3 6" id="KW-1133">Transmembrane helix</keyword>
<keyword evidence="2 6" id="KW-0812">Transmembrane</keyword>
<evidence type="ECO:0000256" key="7">
    <source>
        <dbReference type="SAM" id="SignalP"/>
    </source>
</evidence>
<comment type="subcellular location">
    <subcellularLocation>
        <location evidence="1">Membrane</location>
        <topology evidence="1">Multi-pass membrane protein</topology>
    </subcellularLocation>
</comment>
<comment type="caution">
    <text evidence="8">The sequence shown here is derived from an EMBL/GenBank/DDBJ whole genome shotgun (WGS) entry which is preliminary data.</text>
</comment>
<evidence type="ECO:0000256" key="3">
    <source>
        <dbReference type="ARBA" id="ARBA00022989"/>
    </source>
</evidence>
<feature type="compositionally biased region" description="Gly residues" evidence="5">
    <location>
        <begin position="357"/>
        <end position="377"/>
    </location>
</feature>
<dbReference type="GO" id="GO:0035838">
    <property type="term" value="C:growing cell tip"/>
    <property type="evidence" value="ECO:0007669"/>
    <property type="project" value="TreeGrafter"/>
</dbReference>
<feature type="signal peptide" evidence="7">
    <location>
        <begin position="1"/>
        <end position="25"/>
    </location>
</feature>
<evidence type="ECO:0000256" key="6">
    <source>
        <dbReference type="SAM" id="Phobius"/>
    </source>
</evidence>
<keyword evidence="7" id="KW-0732">Signal</keyword>
<evidence type="ECO:0000256" key="5">
    <source>
        <dbReference type="SAM" id="MobiDB-lite"/>
    </source>
</evidence>
<feature type="region of interest" description="Disordered" evidence="5">
    <location>
        <begin position="207"/>
        <end position="412"/>
    </location>
</feature>
<dbReference type="PANTHER" id="PTHR28013">
    <property type="entry name" value="PROTEIN DCV1-RELATED"/>
    <property type="match status" value="1"/>
</dbReference>
<feature type="chain" id="PRO_5040346902" evidence="7">
    <location>
        <begin position="26"/>
        <end position="720"/>
    </location>
</feature>
<dbReference type="Proteomes" id="UP000800093">
    <property type="component" value="Unassembled WGS sequence"/>
</dbReference>
<dbReference type="PANTHER" id="PTHR28013:SF3">
    <property type="entry name" value="PROTEIN DCV1-RELATED"/>
    <property type="match status" value="1"/>
</dbReference>
<feature type="compositionally biased region" description="Polar residues" evidence="5">
    <location>
        <begin position="249"/>
        <end position="275"/>
    </location>
</feature>
<dbReference type="GO" id="GO:0005886">
    <property type="term" value="C:plasma membrane"/>
    <property type="evidence" value="ECO:0007669"/>
    <property type="project" value="InterPro"/>
</dbReference>
<accession>A0A9P4NDP3</accession>
<dbReference type="EMBL" id="ML986578">
    <property type="protein sequence ID" value="KAF2271213.1"/>
    <property type="molecule type" value="Genomic_DNA"/>
</dbReference>
<keyword evidence="9" id="KW-1185">Reference proteome</keyword>
<protein>
    <submittedName>
        <fullName evidence="8">Pali-domain-containing protein</fullName>
    </submittedName>
</protein>